<dbReference type="GO" id="GO:0003677">
    <property type="term" value="F:DNA binding"/>
    <property type="evidence" value="ECO:0007669"/>
    <property type="project" value="UniProtKB-KW"/>
</dbReference>
<evidence type="ECO:0000259" key="17">
    <source>
        <dbReference type="PROSITE" id="PS51217"/>
    </source>
</evidence>
<dbReference type="Pfam" id="PF00580">
    <property type="entry name" value="UvrD-helicase"/>
    <property type="match status" value="1"/>
</dbReference>
<name>A0A7T0BZ03_9BACT</name>
<keyword evidence="9" id="KW-0234">DNA repair</keyword>
<dbReference type="EMBL" id="CP048685">
    <property type="protein sequence ID" value="QPJ63539.1"/>
    <property type="molecule type" value="Genomic_DNA"/>
</dbReference>
<comment type="catalytic activity">
    <reaction evidence="14">
        <text>ATP + H2O = ADP + phosphate + H(+)</text>
        <dbReference type="Rhea" id="RHEA:13065"/>
        <dbReference type="ChEBI" id="CHEBI:15377"/>
        <dbReference type="ChEBI" id="CHEBI:15378"/>
        <dbReference type="ChEBI" id="CHEBI:30616"/>
        <dbReference type="ChEBI" id="CHEBI:43474"/>
        <dbReference type="ChEBI" id="CHEBI:456216"/>
        <dbReference type="EC" id="5.6.2.4"/>
    </reaction>
</comment>
<proteinExistence type="predicted"/>
<keyword evidence="2 15" id="KW-0547">Nucleotide-binding</keyword>
<feature type="domain" description="UvrD-like helicase C-terminal" evidence="17">
    <location>
        <begin position="547"/>
        <end position="811"/>
    </location>
</feature>
<dbReference type="Gene3D" id="3.90.320.10">
    <property type="match status" value="1"/>
</dbReference>
<keyword evidence="10" id="KW-0413">Isomerase</keyword>
<keyword evidence="8" id="KW-0238">DNA-binding</keyword>
<evidence type="ECO:0000256" key="7">
    <source>
        <dbReference type="ARBA" id="ARBA00022840"/>
    </source>
</evidence>
<dbReference type="GO" id="GO:0043138">
    <property type="term" value="F:3'-5' DNA helicase activity"/>
    <property type="evidence" value="ECO:0007669"/>
    <property type="project" value="UniProtKB-EC"/>
</dbReference>
<dbReference type="Pfam" id="PF13361">
    <property type="entry name" value="UvrD_C"/>
    <property type="match status" value="1"/>
</dbReference>
<accession>A0A7T0BZ03</accession>
<evidence type="ECO:0000256" key="12">
    <source>
        <dbReference type="ARBA" id="ARBA00034808"/>
    </source>
</evidence>
<dbReference type="InterPro" id="IPR014016">
    <property type="entry name" value="UvrD-like_ATP-bd"/>
</dbReference>
<evidence type="ECO:0000256" key="6">
    <source>
        <dbReference type="ARBA" id="ARBA00022839"/>
    </source>
</evidence>
<dbReference type="PANTHER" id="PTHR11070">
    <property type="entry name" value="UVRD / RECB / PCRA DNA HELICASE FAMILY MEMBER"/>
    <property type="match status" value="1"/>
</dbReference>
<keyword evidence="4 15" id="KW-0378">Hydrolase</keyword>
<evidence type="ECO:0000256" key="14">
    <source>
        <dbReference type="ARBA" id="ARBA00048988"/>
    </source>
</evidence>
<dbReference type="AlphaFoldDB" id="A0A7T0BZ03"/>
<sequence>MILKAGEQIFPPLTMKAHAEIVSTPHFVVLKNLNSDWRTPHKMPEIADLTVRKMALDLSRSFIVQAPAGSGKTELLIQRFLNLLGQVEQPEQIVCMTFTRKAAGEMQSRIFSALERAAEREQPSEPHLQTSWELALKVLEQDRKCGWNLLNNPGRLKIQTIDSFCAWIVHHMPLKSRLGGSLNPEEFSRGTYAEAAKRILEMAEENSETGENIRTLLKHLDNNKLDFLNRIQYLLEKRDQWIIPFFSSMELTSLHRSWFENTLSDLLRDQLKLADALFPASVKATLPPLLALSAENLNQQNPDTLSSLTGLKSFPDPTPDNIPKWRELANRLITSSGTFRKKPNKKDGFPTELKNEKESFKAILEDLSDNRELESVLDDLREIPDSSFSNKDWAILEATFKILKPMENTLREIFRKNEVTDFTEISLAAIDALGDYDQDGNLLPTDLTEYLDYKIQHILVDEYQDTSFKQYELLKRLTAGWQADDGRSLFIVGDPMQSIFRFRDAEVGIFLKSQNEGIGDYPLEKLTLTTNFRSQKNLVAWVNDCFQQVFPKKENPDSGKISYSPSKAFQEELGIPGVQYHCYEEGDFEKEACDVADLIQTLSAEYPGKNIAILARAKRHLQQIIRTLRDRRITYRAEDIDPLSERWEVLDLLSLLRAILKPMDRIAWLSVLRTPWVGLTMTDLHELCVESKGMSVWSLLLDSKRLDKLTDDGKTRAEHFVHTMKPALENLSTAGVRNTLEALWISLGGPACIPGTSQEDIETFFDELESFLDSQDEINLQAFENRLETIFSKAASDESNLQLITMHKAKGLEFDFVILPGLGRKTQPDKNRLVFWLPHKQSLLLAPIEETGTDPSLLYRYIKKINSQKDLSEAARLLYVATTRAKCQLHLFGNVSPTKKEDTTPSSGSPLGLLWPYISKHWQKTEDTSASTAEKDGRPVYPNVLKRMPDLFQLPEIPETLPTGKEILIKEVEEPSFEWAGLRARCLGTVLHRCLQSLAENGFSPNTEEELGMWEPRVNTAFKGMGLTHRDLNWANEQCLNALKATLEDETGRWVLDQHDEPQNEYALTYSNKGTIETRILDRTFVEENIRWIIDYKTGLHEGSDLEAFLKNEIQRHRPQLDGYEKALRNFGETRPIKKAIYHPFYQRLLEV</sequence>
<evidence type="ECO:0000256" key="10">
    <source>
        <dbReference type="ARBA" id="ARBA00023235"/>
    </source>
</evidence>
<dbReference type="PANTHER" id="PTHR11070:SF2">
    <property type="entry name" value="ATP-DEPENDENT DNA HELICASE SRS2"/>
    <property type="match status" value="1"/>
</dbReference>
<keyword evidence="1" id="KW-0540">Nuclease</keyword>
<dbReference type="SUPFAM" id="SSF52980">
    <property type="entry name" value="Restriction endonuclease-like"/>
    <property type="match status" value="1"/>
</dbReference>
<keyword evidence="5 15" id="KW-0347">Helicase</keyword>
<evidence type="ECO:0000256" key="1">
    <source>
        <dbReference type="ARBA" id="ARBA00022722"/>
    </source>
</evidence>
<dbReference type="GO" id="GO:0005524">
    <property type="term" value="F:ATP binding"/>
    <property type="evidence" value="ECO:0007669"/>
    <property type="project" value="UniProtKB-UniRule"/>
</dbReference>
<dbReference type="InterPro" id="IPR011604">
    <property type="entry name" value="PDDEXK-like_dom_sf"/>
</dbReference>
<evidence type="ECO:0000256" key="4">
    <source>
        <dbReference type="ARBA" id="ARBA00022801"/>
    </source>
</evidence>
<protein>
    <recommendedName>
        <fullName evidence="12">DNA 3'-5' helicase</fullName>
        <ecNumber evidence="12">5.6.2.4</ecNumber>
    </recommendedName>
    <alternativeName>
        <fullName evidence="13">DNA 3'-5' helicase II</fullName>
    </alternativeName>
</protein>
<dbReference type="Gene3D" id="1.10.486.10">
    <property type="entry name" value="PCRA, domain 4"/>
    <property type="match status" value="1"/>
</dbReference>
<evidence type="ECO:0000256" key="11">
    <source>
        <dbReference type="ARBA" id="ARBA00034617"/>
    </source>
</evidence>
<keyword evidence="7 15" id="KW-0067">ATP-binding</keyword>
<evidence type="ECO:0000256" key="9">
    <source>
        <dbReference type="ARBA" id="ARBA00023204"/>
    </source>
</evidence>
<gene>
    <name evidence="18" type="ORF">G3M70_17320</name>
</gene>
<dbReference type="InterPro" id="IPR014017">
    <property type="entry name" value="DNA_helicase_UvrD-like_C"/>
</dbReference>
<dbReference type="Gene3D" id="3.40.50.300">
    <property type="entry name" value="P-loop containing nucleotide triphosphate hydrolases"/>
    <property type="match status" value="3"/>
</dbReference>
<evidence type="ECO:0000256" key="13">
    <source>
        <dbReference type="ARBA" id="ARBA00034923"/>
    </source>
</evidence>
<feature type="binding site" evidence="15">
    <location>
        <begin position="66"/>
        <end position="73"/>
    </location>
    <ligand>
        <name>ATP</name>
        <dbReference type="ChEBI" id="CHEBI:30616"/>
    </ligand>
</feature>
<evidence type="ECO:0000313" key="19">
    <source>
        <dbReference type="Proteomes" id="UP000594688"/>
    </source>
</evidence>
<dbReference type="SUPFAM" id="SSF52540">
    <property type="entry name" value="P-loop containing nucleoside triphosphate hydrolases"/>
    <property type="match status" value="1"/>
</dbReference>
<evidence type="ECO:0000256" key="2">
    <source>
        <dbReference type="ARBA" id="ARBA00022741"/>
    </source>
</evidence>
<dbReference type="GO" id="GO:0005829">
    <property type="term" value="C:cytosol"/>
    <property type="evidence" value="ECO:0007669"/>
    <property type="project" value="TreeGrafter"/>
</dbReference>
<evidence type="ECO:0000256" key="15">
    <source>
        <dbReference type="PROSITE-ProRule" id="PRU00560"/>
    </source>
</evidence>
<organism evidence="18 19">
    <name type="scientific">Candidatus Nitronauta litoralis</name>
    <dbReference type="NCBI Taxonomy" id="2705533"/>
    <lineage>
        <taxon>Bacteria</taxon>
        <taxon>Pseudomonadati</taxon>
        <taxon>Nitrospinota/Tectimicrobiota group</taxon>
        <taxon>Nitrospinota</taxon>
        <taxon>Nitrospinia</taxon>
        <taxon>Nitrospinales</taxon>
        <taxon>Nitrospinaceae</taxon>
        <taxon>Candidatus Nitronauta</taxon>
    </lineage>
</organism>
<dbReference type="GO" id="GO:0004527">
    <property type="term" value="F:exonuclease activity"/>
    <property type="evidence" value="ECO:0007669"/>
    <property type="project" value="UniProtKB-KW"/>
</dbReference>
<dbReference type="GO" id="GO:0033202">
    <property type="term" value="C:DNA helicase complex"/>
    <property type="evidence" value="ECO:0007669"/>
    <property type="project" value="TreeGrafter"/>
</dbReference>
<feature type="domain" description="UvrD-like helicase ATP-binding" evidence="16">
    <location>
        <begin position="45"/>
        <end position="535"/>
    </location>
</feature>
<keyword evidence="6" id="KW-0269">Exonuclease</keyword>
<dbReference type="KEGG" id="nli:G3M70_17320"/>
<dbReference type="GO" id="GO:0000725">
    <property type="term" value="P:recombinational repair"/>
    <property type="evidence" value="ECO:0007669"/>
    <property type="project" value="TreeGrafter"/>
</dbReference>
<evidence type="ECO:0000259" key="16">
    <source>
        <dbReference type="PROSITE" id="PS51198"/>
    </source>
</evidence>
<comment type="catalytic activity">
    <reaction evidence="11">
        <text>Couples ATP hydrolysis with the unwinding of duplex DNA by translocating in the 3'-5' direction.</text>
        <dbReference type="EC" id="5.6.2.4"/>
    </reaction>
</comment>
<keyword evidence="3" id="KW-0227">DNA damage</keyword>
<dbReference type="PROSITE" id="PS51217">
    <property type="entry name" value="UVRD_HELICASE_CTER"/>
    <property type="match status" value="1"/>
</dbReference>
<evidence type="ECO:0000256" key="3">
    <source>
        <dbReference type="ARBA" id="ARBA00022763"/>
    </source>
</evidence>
<evidence type="ECO:0000256" key="5">
    <source>
        <dbReference type="ARBA" id="ARBA00022806"/>
    </source>
</evidence>
<dbReference type="PROSITE" id="PS51198">
    <property type="entry name" value="UVRD_HELICASE_ATP_BIND"/>
    <property type="match status" value="1"/>
</dbReference>
<evidence type="ECO:0000256" key="8">
    <source>
        <dbReference type="ARBA" id="ARBA00023125"/>
    </source>
</evidence>
<dbReference type="InterPro" id="IPR000212">
    <property type="entry name" value="DNA_helicase_UvrD/REP"/>
</dbReference>
<dbReference type="InterPro" id="IPR011335">
    <property type="entry name" value="Restrct_endonuc-II-like"/>
</dbReference>
<evidence type="ECO:0000313" key="18">
    <source>
        <dbReference type="EMBL" id="QPJ63539.1"/>
    </source>
</evidence>
<reference evidence="18 19" key="1">
    <citation type="submission" date="2020-02" db="EMBL/GenBank/DDBJ databases">
        <title>Genomic and physiological characterization of two novel Nitrospinaceae genera.</title>
        <authorList>
            <person name="Mueller A.J."/>
            <person name="Jung M.-Y."/>
            <person name="Strachan C.R."/>
            <person name="Herbold C.W."/>
            <person name="Kirkegaard R.H."/>
            <person name="Daims H."/>
        </authorList>
    </citation>
    <scope>NUCLEOTIDE SEQUENCE [LARGE SCALE GENOMIC DNA]</scope>
    <source>
        <strain evidence="18">EB</strain>
    </source>
</reference>
<dbReference type="EC" id="5.6.2.4" evidence="12"/>
<dbReference type="InterPro" id="IPR027417">
    <property type="entry name" value="P-loop_NTPase"/>
</dbReference>
<dbReference type="Proteomes" id="UP000594688">
    <property type="component" value="Chromosome"/>
</dbReference>